<evidence type="ECO:0000313" key="1">
    <source>
        <dbReference type="EMBL" id="KAK4142385.1"/>
    </source>
</evidence>
<name>A0AAN6ZK94_9PEZI</name>
<protein>
    <submittedName>
        <fullName evidence="1">Uncharacterized protein</fullName>
    </submittedName>
</protein>
<evidence type="ECO:0000313" key="2">
    <source>
        <dbReference type="Proteomes" id="UP001302676"/>
    </source>
</evidence>
<reference evidence="1" key="1">
    <citation type="journal article" date="2023" name="Mol. Phylogenet. Evol.">
        <title>Genome-scale phylogeny and comparative genomics of the fungal order Sordariales.</title>
        <authorList>
            <person name="Hensen N."/>
            <person name="Bonometti L."/>
            <person name="Westerberg I."/>
            <person name="Brannstrom I.O."/>
            <person name="Guillou S."/>
            <person name="Cros-Aarteil S."/>
            <person name="Calhoun S."/>
            <person name="Haridas S."/>
            <person name="Kuo A."/>
            <person name="Mondo S."/>
            <person name="Pangilinan J."/>
            <person name="Riley R."/>
            <person name="LaButti K."/>
            <person name="Andreopoulos B."/>
            <person name="Lipzen A."/>
            <person name="Chen C."/>
            <person name="Yan M."/>
            <person name="Daum C."/>
            <person name="Ng V."/>
            <person name="Clum A."/>
            <person name="Steindorff A."/>
            <person name="Ohm R.A."/>
            <person name="Martin F."/>
            <person name="Silar P."/>
            <person name="Natvig D.O."/>
            <person name="Lalanne C."/>
            <person name="Gautier V."/>
            <person name="Ament-Velasquez S.L."/>
            <person name="Kruys A."/>
            <person name="Hutchinson M.I."/>
            <person name="Powell A.J."/>
            <person name="Barry K."/>
            <person name="Miller A.N."/>
            <person name="Grigoriev I.V."/>
            <person name="Debuchy R."/>
            <person name="Gladieux P."/>
            <person name="Hiltunen Thoren M."/>
            <person name="Johannesson H."/>
        </authorList>
    </citation>
    <scope>NUCLEOTIDE SEQUENCE</scope>
    <source>
        <strain evidence="1">CBS 141.50</strain>
    </source>
</reference>
<dbReference type="AlphaFoldDB" id="A0AAN6ZK94"/>
<gene>
    <name evidence="1" type="ORF">C8A04DRAFT_30015</name>
</gene>
<dbReference type="RefSeq" id="XP_062635756.1">
    <property type="nucleotide sequence ID" value="XM_062781223.1"/>
</dbReference>
<comment type="caution">
    <text evidence="1">The sequence shown here is derived from an EMBL/GenBank/DDBJ whole genome shotgun (WGS) entry which is preliminary data.</text>
</comment>
<dbReference type="Proteomes" id="UP001302676">
    <property type="component" value="Unassembled WGS sequence"/>
</dbReference>
<sequence length="240" mass="28407">MATQQPDLNAVFRLWLKFQAPQKSQARRIPEIAKLTDFQHFPGWHDRVIHVLRRLDLDKYILRDVPEPSEPTERAQWQTERADIDDYLQNMIPDYILWMNLKGMGWDMHAQNPKRTFDLLIKYFCKRSDDNDNDENKLLMELWGCAGEGYDETAQYITRLNYLRHRHAVMGYKMEERKYLGPLARASAETWGHPYEIGLPKLGDPRLTWEAIMQRLQQIAVDQRTISVTSAIDEEAYLRV</sequence>
<accession>A0AAN6ZK94</accession>
<dbReference type="GeneID" id="87817836"/>
<keyword evidence="2" id="KW-1185">Reference proteome</keyword>
<organism evidence="1 2">
    <name type="scientific">Dichotomopilus funicola</name>
    <dbReference type="NCBI Taxonomy" id="1934379"/>
    <lineage>
        <taxon>Eukaryota</taxon>
        <taxon>Fungi</taxon>
        <taxon>Dikarya</taxon>
        <taxon>Ascomycota</taxon>
        <taxon>Pezizomycotina</taxon>
        <taxon>Sordariomycetes</taxon>
        <taxon>Sordariomycetidae</taxon>
        <taxon>Sordariales</taxon>
        <taxon>Chaetomiaceae</taxon>
        <taxon>Dichotomopilus</taxon>
    </lineage>
</organism>
<reference evidence="1" key="2">
    <citation type="submission" date="2023-05" db="EMBL/GenBank/DDBJ databases">
        <authorList>
            <consortium name="Lawrence Berkeley National Laboratory"/>
            <person name="Steindorff A."/>
            <person name="Hensen N."/>
            <person name="Bonometti L."/>
            <person name="Westerberg I."/>
            <person name="Brannstrom I.O."/>
            <person name="Guillou S."/>
            <person name="Cros-Aarteil S."/>
            <person name="Calhoun S."/>
            <person name="Haridas S."/>
            <person name="Kuo A."/>
            <person name="Mondo S."/>
            <person name="Pangilinan J."/>
            <person name="Riley R."/>
            <person name="Labutti K."/>
            <person name="Andreopoulos B."/>
            <person name="Lipzen A."/>
            <person name="Chen C."/>
            <person name="Yanf M."/>
            <person name="Daum C."/>
            <person name="Ng V."/>
            <person name="Clum A."/>
            <person name="Ohm R."/>
            <person name="Martin F."/>
            <person name="Silar P."/>
            <person name="Natvig D."/>
            <person name="Lalanne C."/>
            <person name="Gautier V."/>
            <person name="Ament-Velasquez S.L."/>
            <person name="Kruys A."/>
            <person name="Hutchinson M.I."/>
            <person name="Powell A.J."/>
            <person name="Barry K."/>
            <person name="Miller A.N."/>
            <person name="Grigoriev I.V."/>
            <person name="Debuchy R."/>
            <person name="Gladieux P."/>
            <person name="Thoren M.H."/>
            <person name="Johannesson H."/>
        </authorList>
    </citation>
    <scope>NUCLEOTIDE SEQUENCE</scope>
    <source>
        <strain evidence="1">CBS 141.50</strain>
    </source>
</reference>
<dbReference type="EMBL" id="MU853598">
    <property type="protein sequence ID" value="KAK4142385.1"/>
    <property type="molecule type" value="Genomic_DNA"/>
</dbReference>
<proteinExistence type="predicted"/>